<evidence type="ECO:0000313" key="2">
    <source>
        <dbReference type="EMBL" id="PTM45936.1"/>
    </source>
</evidence>
<dbReference type="Proteomes" id="UP000240996">
    <property type="component" value="Unassembled WGS sequence"/>
</dbReference>
<evidence type="ECO:0000256" key="1">
    <source>
        <dbReference type="SAM" id="MobiDB-lite"/>
    </source>
</evidence>
<sequence>MHGRGVQNPIPVWHNDGVTQDRRRERQEKRPPKPLDAAGLEGLALRYVERFATTRGRLSDYLRRKIRERGWVEAPETGPAVPPADPEGLAQRLADLGYINDRGFAEARAAAMQRRGLGARRVAGAFREAGIDEADADALAPEIAARDVDAALAYAKRKRLGPYARSDNSDGGGAENRALRQKQLSAMVRAGHGFDLARKILAASPSETIDTTDFD</sequence>
<organism evidence="2 3">
    <name type="scientific">Sphingomonas aerolata</name>
    <dbReference type="NCBI Taxonomy" id="185951"/>
    <lineage>
        <taxon>Bacteria</taxon>
        <taxon>Pseudomonadati</taxon>
        <taxon>Pseudomonadota</taxon>
        <taxon>Alphaproteobacteria</taxon>
        <taxon>Sphingomonadales</taxon>
        <taxon>Sphingomonadaceae</taxon>
        <taxon>Sphingomonas</taxon>
    </lineage>
</organism>
<reference evidence="2 3" key="1">
    <citation type="submission" date="2018-04" db="EMBL/GenBank/DDBJ databases">
        <title>Genomic Encyclopedia of Type Strains, Phase III (KMG-III): the genomes of soil and plant-associated and newly described type strains.</title>
        <authorList>
            <person name="Whitman W."/>
        </authorList>
    </citation>
    <scope>NUCLEOTIDE SEQUENCE [LARGE SCALE GENOMIC DNA]</scope>
    <source>
        <strain evidence="2 3">NW12</strain>
    </source>
</reference>
<accession>A0A2T4YQY9</accession>
<proteinExistence type="predicted"/>
<dbReference type="EMBL" id="PZZN01000002">
    <property type="protein sequence ID" value="PTM45936.1"/>
    <property type="molecule type" value="Genomic_DNA"/>
</dbReference>
<comment type="caution">
    <text evidence="2">The sequence shown here is derived from an EMBL/GenBank/DDBJ whole genome shotgun (WGS) entry which is preliminary data.</text>
</comment>
<name>A0A2T4YQY9_9SPHN</name>
<gene>
    <name evidence="2" type="ORF">C8J24_2169</name>
</gene>
<feature type="region of interest" description="Disordered" evidence="1">
    <location>
        <begin position="1"/>
        <end position="36"/>
    </location>
</feature>
<evidence type="ECO:0000313" key="3">
    <source>
        <dbReference type="Proteomes" id="UP000240996"/>
    </source>
</evidence>
<keyword evidence="3" id="KW-1185">Reference proteome</keyword>
<protein>
    <submittedName>
        <fullName evidence="2">Regulatory protein</fullName>
    </submittedName>
</protein>
<feature type="compositionally biased region" description="Basic and acidic residues" evidence="1">
    <location>
        <begin position="19"/>
        <end position="33"/>
    </location>
</feature>
<dbReference type="AlphaFoldDB" id="A0A2T4YQY9"/>